<protein>
    <recommendedName>
        <fullName evidence="15">Anion exchange protein</fullName>
    </recommendedName>
</protein>
<feature type="transmembrane region" description="Helical" evidence="10">
    <location>
        <begin position="656"/>
        <end position="676"/>
    </location>
</feature>
<dbReference type="Pfam" id="PF00955">
    <property type="entry name" value="HCO3_cotransp"/>
    <property type="match status" value="2"/>
</dbReference>
<feature type="transmembrane region" description="Helical" evidence="10">
    <location>
        <begin position="334"/>
        <end position="352"/>
    </location>
</feature>
<evidence type="ECO:0000256" key="6">
    <source>
        <dbReference type="ARBA" id="ARBA00022989"/>
    </source>
</evidence>
<feature type="domain" description="Band 3 cytoplasmic" evidence="12">
    <location>
        <begin position="35"/>
        <end position="142"/>
    </location>
</feature>
<dbReference type="Proteomes" id="UP001497525">
    <property type="component" value="Unassembled WGS sequence"/>
</dbReference>
<feature type="compositionally biased region" description="Polar residues" evidence="9">
    <location>
        <begin position="802"/>
        <end position="812"/>
    </location>
</feature>
<feature type="transmembrane region" description="Helical" evidence="10">
    <location>
        <begin position="277"/>
        <end position="300"/>
    </location>
</feature>
<dbReference type="InterPro" id="IPR003020">
    <property type="entry name" value="HCO3_transpt_euk"/>
</dbReference>
<gene>
    <name evidence="13" type="ORF">CDAUBV1_LOCUS17376</name>
</gene>
<evidence type="ECO:0000259" key="12">
    <source>
        <dbReference type="Pfam" id="PF07565"/>
    </source>
</evidence>
<keyword evidence="6 10" id="KW-1133">Transmembrane helix</keyword>
<dbReference type="GO" id="GO:0005452">
    <property type="term" value="F:solute:inorganic anion antiporter activity"/>
    <property type="evidence" value="ECO:0007669"/>
    <property type="project" value="InterPro"/>
</dbReference>
<reference evidence="13" key="1">
    <citation type="submission" date="2024-06" db="EMBL/GenBank/DDBJ databases">
        <authorList>
            <person name="Liu X."/>
            <person name="Lenzi L."/>
            <person name="Haldenby T S."/>
            <person name="Uol C."/>
        </authorList>
    </citation>
    <scope>NUCLEOTIDE SEQUENCE</scope>
</reference>
<evidence type="ECO:0000256" key="2">
    <source>
        <dbReference type="ARBA" id="ARBA00010993"/>
    </source>
</evidence>
<evidence type="ECO:0000259" key="11">
    <source>
        <dbReference type="Pfam" id="PF00955"/>
    </source>
</evidence>
<feature type="transmembrane region" description="Helical" evidence="10">
    <location>
        <begin position="469"/>
        <end position="493"/>
    </location>
</feature>
<evidence type="ECO:0000313" key="13">
    <source>
        <dbReference type="EMBL" id="CAL5142097.1"/>
    </source>
</evidence>
<accession>A0AAV2U0D7</accession>
<dbReference type="PANTHER" id="PTHR11453:SF47">
    <property type="entry name" value="ANION EXCHANGE PROTEIN"/>
    <property type="match status" value="1"/>
</dbReference>
<keyword evidence="5 10" id="KW-0812">Transmembrane</keyword>
<sequence length="812" mass="89825">MLEQNEANRLEMNSAVGGRVTAGFCQPCRHYNSLLASTLDQGTEACSVMCGTVEFLRKPILILVHLDKCIENSCLLEVNIPVRFIFVYLGLPSTELNYSRLARVFAVMMSNSHFCSSVQRAKEISEIVDAVDYFMHDALVMPVNRFVNNLTLGSTLQQIEYYKEELEEGENLDKEDSAVLTATDPENTYLAGETATPARQPTGKSLVLNDLELIAKETDGLCGDNPERPVEPLVSKRRRFMQTFCPPFADLRRSLRPWINRMPGDYRDAFKKENVGTVFGTMMFLYFLSLGPAITYAAFLNTQVDPSFTISGGILATGIGIIVYTLLAGQPMGLVGISVGTLILESAIASVAKQNNMELGQLRFWTAIYCSALGVILVMLNASVLANHVRQSVEEIYNSLVALFVIVKSPITMFRLIPSVPTNPTSSTQIVVAKKMAIAGATLFLAFFKLHFCLLVAKIKNGTYFRRTVRLLLGYFNIPLGILFVTALDQIFFRDFNLPKLNIPPSNQVNFSNWASFPKLTALTSYGQGSALTVHGMALAFGLALGIIIFIELAVNEVTAMRNKAVKPGFFVIDIIVVQIILPVCYGVLGWPFVSGATVRTLNNVLALTKMEMKRPPGLPPQIIGTVEQRVSNLFAGLLVALSVFLGSVLRFIPLAALYGLFLFLGISGLQQLVYIKRLLAILRRRKHWRDWEWVRGLPHKHILVFALIELIVALILVSLNIVAEFTTATYTGVLFPAVIILYGVIREAAYPKWAWLAPYLHRLDKKQSVQPSGASNPAQTYKALPTTPKKSVVNPPPDQARSVSANNNLNE</sequence>
<feature type="transmembrane region" description="Helical" evidence="10">
    <location>
        <begin position="565"/>
        <end position="582"/>
    </location>
</feature>
<feature type="domain" description="Bicarbonate transporter-like transmembrane" evidence="11">
    <location>
        <begin position="258"/>
        <end position="425"/>
    </location>
</feature>
<evidence type="ECO:0000256" key="7">
    <source>
        <dbReference type="ARBA" id="ARBA00023065"/>
    </source>
</evidence>
<feature type="transmembrane region" description="Helical" evidence="10">
    <location>
        <begin position="396"/>
        <end position="417"/>
    </location>
</feature>
<feature type="domain" description="Bicarbonate transporter-like transmembrane" evidence="11">
    <location>
        <begin position="442"/>
        <end position="767"/>
    </location>
</feature>
<dbReference type="GO" id="GO:0008509">
    <property type="term" value="F:monoatomic anion transmembrane transporter activity"/>
    <property type="evidence" value="ECO:0007669"/>
    <property type="project" value="InterPro"/>
</dbReference>
<evidence type="ECO:0000256" key="10">
    <source>
        <dbReference type="SAM" id="Phobius"/>
    </source>
</evidence>
<keyword evidence="3" id="KW-0813">Transport</keyword>
<evidence type="ECO:0008006" key="15">
    <source>
        <dbReference type="Google" id="ProtNLM"/>
    </source>
</evidence>
<feature type="transmembrane region" description="Helical" evidence="10">
    <location>
        <begin position="437"/>
        <end position="457"/>
    </location>
</feature>
<feature type="transmembrane region" description="Helical" evidence="10">
    <location>
        <begin position="306"/>
        <end position="327"/>
    </location>
</feature>
<feature type="transmembrane region" description="Helical" evidence="10">
    <location>
        <begin position="729"/>
        <end position="746"/>
    </location>
</feature>
<dbReference type="PANTHER" id="PTHR11453">
    <property type="entry name" value="ANION EXCHANGE PROTEIN"/>
    <property type="match status" value="1"/>
</dbReference>
<dbReference type="EMBL" id="CAXLJL010000956">
    <property type="protein sequence ID" value="CAL5142097.1"/>
    <property type="molecule type" value="Genomic_DNA"/>
</dbReference>
<proteinExistence type="inferred from homology"/>
<keyword evidence="7" id="KW-0406">Ion transport</keyword>
<dbReference type="SUPFAM" id="SSF55804">
    <property type="entry name" value="Phoshotransferase/anion transport protein"/>
    <property type="match status" value="1"/>
</dbReference>
<dbReference type="AlphaFoldDB" id="A0AAV2U0D7"/>
<feature type="transmembrane region" description="Helical" evidence="10">
    <location>
        <begin position="703"/>
        <end position="723"/>
    </location>
</feature>
<evidence type="ECO:0000256" key="9">
    <source>
        <dbReference type="SAM" id="MobiDB-lite"/>
    </source>
</evidence>
<dbReference type="GO" id="GO:0005886">
    <property type="term" value="C:plasma membrane"/>
    <property type="evidence" value="ECO:0007669"/>
    <property type="project" value="UniProtKB-SubCell"/>
</dbReference>
<dbReference type="InterPro" id="IPR016152">
    <property type="entry name" value="PTrfase/Anion_transptr"/>
</dbReference>
<comment type="caution">
    <text evidence="13">The sequence shown here is derived from an EMBL/GenBank/DDBJ whole genome shotgun (WGS) entry which is preliminary data.</text>
</comment>
<organism evidence="13 14">
    <name type="scientific">Calicophoron daubneyi</name>
    <name type="common">Rumen fluke</name>
    <name type="synonym">Paramphistomum daubneyi</name>
    <dbReference type="NCBI Taxonomy" id="300641"/>
    <lineage>
        <taxon>Eukaryota</taxon>
        <taxon>Metazoa</taxon>
        <taxon>Spiralia</taxon>
        <taxon>Lophotrochozoa</taxon>
        <taxon>Platyhelminthes</taxon>
        <taxon>Trematoda</taxon>
        <taxon>Digenea</taxon>
        <taxon>Plagiorchiida</taxon>
        <taxon>Pronocephalata</taxon>
        <taxon>Paramphistomoidea</taxon>
        <taxon>Paramphistomidae</taxon>
        <taxon>Calicophoron</taxon>
    </lineage>
</organism>
<dbReference type="GO" id="GO:0015701">
    <property type="term" value="P:bicarbonate transport"/>
    <property type="evidence" value="ECO:0007669"/>
    <property type="project" value="TreeGrafter"/>
</dbReference>
<keyword evidence="4" id="KW-1003">Cell membrane</keyword>
<keyword evidence="8 10" id="KW-0472">Membrane</keyword>
<feature type="transmembrane region" description="Helical" evidence="10">
    <location>
        <begin position="364"/>
        <end position="384"/>
    </location>
</feature>
<feature type="region of interest" description="Disordered" evidence="9">
    <location>
        <begin position="771"/>
        <end position="812"/>
    </location>
</feature>
<name>A0AAV2U0D7_CALDB</name>
<feature type="compositionally biased region" description="Polar residues" evidence="9">
    <location>
        <begin position="771"/>
        <end position="780"/>
    </location>
</feature>
<evidence type="ECO:0000256" key="5">
    <source>
        <dbReference type="ARBA" id="ARBA00022692"/>
    </source>
</evidence>
<evidence type="ECO:0000256" key="4">
    <source>
        <dbReference type="ARBA" id="ARBA00022475"/>
    </source>
</evidence>
<dbReference type="Gene3D" id="3.40.930.10">
    <property type="entry name" value="Mannitol-specific EII, Chain A"/>
    <property type="match status" value="1"/>
</dbReference>
<dbReference type="Pfam" id="PF07565">
    <property type="entry name" value="Band_3_cyto"/>
    <property type="match status" value="1"/>
</dbReference>
<feature type="transmembrane region" description="Helical" evidence="10">
    <location>
        <begin position="532"/>
        <end position="553"/>
    </location>
</feature>
<comment type="similarity">
    <text evidence="2">Belongs to the anion exchanger (TC 2.A.31) family.</text>
</comment>
<dbReference type="GO" id="GO:0050801">
    <property type="term" value="P:monoatomic ion homeostasis"/>
    <property type="evidence" value="ECO:0007669"/>
    <property type="project" value="TreeGrafter"/>
</dbReference>
<dbReference type="InterPro" id="IPR011531">
    <property type="entry name" value="HCO3_transpt-like_TM_dom"/>
</dbReference>
<evidence type="ECO:0000256" key="1">
    <source>
        <dbReference type="ARBA" id="ARBA00004651"/>
    </source>
</evidence>
<evidence type="ECO:0000313" key="14">
    <source>
        <dbReference type="Proteomes" id="UP001497525"/>
    </source>
</evidence>
<evidence type="ECO:0000256" key="8">
    <source>
        <dbReference type="ARBA" id="ARBA00023136"/>
    </source>
</evidence>
<dbReference type="InterPro" id="IPR013769">
    <property type="entry name" value="Band3_cytoplasmic_dom"/>
</dbReference>
<evidence type="ECO:0000256" key="3">
    <source>
        <dbReference type="ARBA" id="ARBA00022448"/>
    </source>
</evidence>
<comment type="subcellular location">
    <subcellularLocation>
        <location evidence="1">Cell membrane</location>
        <topology evidence="1">Multi-pass membrane protein</topology>
    </subcellularLocation>
</comment>